<dbReference type="PRINTS" id="PR01438">
    <property type="entry name" value="UNVRSLSTRESS"/>
</dbReference>
<dbReference type="Gene3D" id="3.40.50.620">
    <property type="entry name" value="HUPs"/>
    <property type="match status" value="1"/>
</dbReference>
<evidence type="ECO:0000313" key="4">
    <source>
        <dbReference type="Proteomes" id="UP001529491"/>
    </source>
</evidence>
<accession>A0ABZ0JZZ6</accession>
<dbReference type="InterPro" id="IPR006015">
    <property type="entry name" value="Universal_stress_UspA"/>
</dbReference>
<dbReference type="SUPFAM" id="SSF52402">
    <property type="entry name" value="Adenine nucleotide alpha hydrolases-like"/>
    <property type="match status" value="1"/>
</dbReference>
<gene>
    <name evidence="3" type="ORF">RGE70_03380</name>
</gene>
<dbReference type="RefSeq" id="WP_310470146.1">
    <property type="nucleotide sequence ID" value="NZ_CP136522.1"/>
</dbReference>
<dbReference type="Pfam" id="PF00582">
    <property type="entry name" value="Usp"/>
    <property type="match status" value="1"/>
</dbReference>
<dbReference type="InterPro" id="IPR006016">
    <property type="entry name" value="UspA"/>
</dbReference>
<reference evidence="3 4" key="1">
    <citation type="submission" date="2023-10" db="EMBL/GenBank/DDBJ databases">
        <title>Complete genome sequence of Shewanella sp. DAU334.</title>
        <authorList>
            <person name="Lee Y.-S."/>
            <person name="Jeong H.-R."/>
            <person name="Hwang E.-J."/>
            <person name="Choi Y.-L."/>
            <person name="Kim G.-D."/>
        </authorList>
    </citation>
    <scope>NUCLEOTIDE SEQUENCE [LARGE SCALE GENOMIC DNA]</scope>
    <source>
        <strain evidence="3 4">DAU334</strain>
    </source>
</reference>
<dbReference type="InterPro" id="IPR014729">
    <property type="entry name" value="Rossmann-like_a/b/a_fold"/>
</dbReference>
<dbReference type="Proteomes" id="UP001529491">
    <property type="component" value="Chromosome"/>
</dbReference>
<sequence length="146" mass="15976">MRTRQILCPTDFSITASHALCYAVEMANLYEVNVELLHVMDSTYDDLYGAKIDEPDALEELVMANATENLSKLKIGAQEELKAGLKIHTEIRRGNVLTEILAEAEKSEVGMIVIANHGAEGVNHFLNAHVTEGLANTAECPVLVVK</sequence>
<evidence type="ECO:0000256" key="1">
    <source>
        <dbReference type="ARBA" id="ARBA00008791"/>
    </source>
</evidence>
<protein>
    <submittedName>
        <fullName evidence="3">Universal stress protein</fullName>
    </submittedName>
</protein>
<comment type="similarity">
    <text evidence="1">Belongs to the universal stress protein A family.</text>
</comment>
<dbReference type="PANTHER" id="PTHR46268">
    <property type="entry name" value="STRESS RESPONSE PROTEIN NHAX"/>
    <property type="match status" value="1"/>
</dbReference>
<name>A0ABZ0JZZ6_9GAMM</name>
<dbReference type="PANTHER" id="PTHR46268:SF22">
    <property type="entry name" value="SENSOR PROTEIN KDPD-RELATED"/>
    <property type="match status" value="1"/>
</dbReference>
<evidence type="ECO:0000313" key="3">
    <source>
        <dbReference type="EMBL" id="WOT05885.1"/>
    </source>
</evidence>
<feature type="domain" description="UspA" evidence="2">
    <location>
        <begin position="4"/>
        <end position="146"/>
    </location>
</feature>
<evidence type="ECO:0000259" key="2">
    <source>
        <dbReference type="Pfam" id="PF00582"/>
    </source>
</evidence>
<dbReference type="CDD" id="cd00293">
    <property type="entry name" value="USP-like"/>
    <property type="match status" value="1"/>
</dbReference>
<organism evidence="3 4">
    <name type="scientific">Shewanella youngdeokensis</name>
    <dbReference type="NCBI Taxonomy" id="2999068"/>
    <lineage>
        <taxon>Bacteria</taxon>
        <taxon>Pseudomonadati</taxon>
        <taxon>Pseudomonadota</taxon>
        <taxon>Gammaproteobacteria</taxon>
        <taxon>Alteromonadales</taxon>
        <taxon>Shewanellaceae</taxon>
        <taxon>Shewanella</taxon>
    </lineage>
</organism>
<keyword evidence="4" id="KW-1185">Reference proteome</keyword>
<proteinExistence type="inferred from homology"/>
<dbReference type="EMBL" id="CP136522">
    <property type="protein sequence ID" value="WOT05885.1"/>
    <property type="molecule type" value="Genomic_DNA"/>
</dbReference>